<feature type="compositionally biased region" description="Low complexity" evidence="1">
    <location>
        <begin position="264"/>
        <end position="295"/>
    </location>
</feature>
<dbReference type="AlphaFoldDB" id="A0A1M7TKG4"/>
<feature type="region of interest" description="Disordered" evidence="1">
    <location>
        <begin position="132"/>
        <end position="169"/>
    </location>
</feature>
<feature type="region of interest" description="Disordered" evidence="1">
    <location>
        <begin position="191"/>
        <end position="230"/>
    </location>
</feature>
<protein>
    <submittedName>
        <fullName evidence="2">Uncharacterized protein</fullName>
    </submittedName>
</protein>
<feature type="region of interest" description="Disordered" evidence="1">
    <location>
        <begin position="476"/>
        <end position="509"/>
    </location>
</feature>
<feature type="compositionally biased region" description="Low complexity" evidence="1">
    <location>
        <begin position="486"/>
        <end position="509"/>
    </location>
</feature>
<feature type="region of interest" description="Disordered" evidence="1">
    <location>
        <begin position="243"/>
        <end position="295"/>
    </location>
</feature>
<gene>
    <name evidence="2" type="ORF">SAMN05216200_107116</name>
</gene>
<feature type="compositionally biased region" description="Low complexity" evidence="1">
    <location>
        <begin position="586"/>
        <end position="604"/>
    </location>
</feature>
<evidence type="ECO:0000256" key="1">
    <source>
        <dbReference type="SAM" id="MobiDB-lite"/>
    </source>
</evidence>
<evidence type="ECO:0000313" key="2">
    <source>
        <dbReference type="EMBL" id="SHN71229.1"/>
    </source>
</evidence>
<feature type="compositionally biased region" description="Basic and acidic residues" evidence="1">
    <location>
        <begin position="195"/>
        <end position="205"/>
    </location>
</feature>
<dbReference type="Proteomes" id="UP000184066">
    <property type="component" value="Unassembled WGS sequence"/>
</dbReference>
<name>A0A1M7TKG4_9RHOB</name>
<accession>A0A1M7TKG4</accession>
<sequence>MRSDDRMMAILTGVVLMVALGAIAQKSETLMAAFSGKSGPSPVDDVAELRAGGSYVIDVLHNDEGIPDPSAVALKVVSPPVCGRLRPEGGMLVYDVPAICAGTQTAVYCVEQDGACARATLTLALVDSDPRIAPVKPREAPGAAPPAAPERVARADSARPAAGAPALPEDPADIAAAASSAQGGALPTVAAIAPPREEPPRRRDLQAPAPEPGMVLATPALSAPGGAAPGAAPGAGLLAELAPRSPAPAASAESARPAPPAPAAAPARPAADGAAPAAPSAAAQGAPRAAAPAALAEVARPGATEPRMPPAAQQRIAALAPAPAAEGPAQPGPFGAPARVSAPAAAALPAAAPAPATHSQAAPPPAVAGAAQMGLAPAMARGLVAFPDAMGAVAMRADPPAPPPAARQEGRPGASEPDAVEPLFGPLLALEGAAPQMPVPQGEAELGRLIGPRGPDAQLARAAARPFMPMITDMRPPKPTPERAEPLPQALASAGAAPAPAPSAALAQAEPEAAPAAGLLSRIARLVTGAEPVAAPPADRRATPVPAPAQAAVALAQASALPAPAAPAPGWAPPQGAPVRMAALDGSAAPSAPGAPASHDRAPLAPAPDAAPAPVQSGATPAPVQSGPAPAALAPRAPADGASAPAAPQAVERAPQAVAALDARAAQAPAAIPPASAPDCPVALSARAEPGAFVHVEGDSSCRAGRVGVLEHEGLRFAVRFDAKGRFAAELPAFARDARVSYVEGGAALAQARARLLDAARVLRVALVWDAPVDLNLHAFEFGASVGAPGHVWERAPGDARAYRRGRGGLTQSFPSLEGQGDNIEVYSFNPGRRSPQGVIRMAVEFASRGRLAQPPYCGLTPEASPVFRTVRLENGRVEERSNQSIVAASCGEAIADAALYLPDMVRDMVIVHN</sequence>
<dbReference type="EMBL" id="FRDL01000007">
    <property type="protein sequence ID" value="SHN71229.1"/>
    <property type="molecule type" value="Genomic_DNA"/>
</dbReference>
<keyword evidence="3" id="KW-1185">Reference proteome</keyword>
<feature type="compositionally biased region" description="Low complexity" evidence="1">
    <location>
        <begin position="626"/>
        <end position="655"/>
    </location>
</feature>
<feature type="region of interest" description="Disordered" evidence="1">
    <location>
        <begin position="320"/>
        <end position="339"/>
    </location>
</feature>
<feature type="compositionally biased region" description="Low complexity" evidence="1">
    <location>
        <begin position="243"/>
        <end position="256"/>
    </location>
</feature>
<feature type="compositionally biased region" description="Low complexity" evidence="1">
    <location>
        <begin position="158"/>
        <end position="169"/>
    </location>
</feature>
<proteinExistence type="predicted"/>
<feature type="region of interest" description="Disordered" evidence="1">
    <location>
        <begin position="586"/>
        <end position="655"/>
    </location>
</feature>
<feature type="compositionally biased region" description="Low complexity" evidence="1">
    <location>
        <begin position="216"/>
        <end position="230"/>
    </location>
</feature>
<evidence type="ECO:0000313" key="3">
    <source>
        <dbReference type="Proteomes" id="UP000184066"/>
    </source>
</evidence>
<reference evidence="2 3" key="1">
    <citation type="submission" date="2016-12" db="EMBL/GenBank/DDBJ databases">
        <authorList>
            <person name="Song W.-J."/>
            <person name="Kurnit D.M."/>
        </authorList>
    </citation>
    <scope>NUCLEOTIDE SEQUENCE [LARGE SCALE GENOMIC DNA]</scope>
    <source>
        <strain evidence="2 3">CGMCC 1.10808</strain>
    </source>
</reference>
<organism evidence="2 3">
    <name type="scientific">Oceanicella actignis</name>
    <dbReference type="NCBI Taxonomy" id="1189325"/>
    <lineage>
        <taxon>Bacteria</taxon>
        <taxon>Pseudomonadati</taxon>
        <taxon>Pseudomonadota</taxon>
        <taxon>Alphaproteobacteria</taxon>
        <taxon>Rhodobacterales</taxon>
        <taxon>Paracoccaceae</taxon>
        <taxon>Oceanicella</taxon>
    </lineage>
</organism>
<feature type="region of interest" description="Disordered" evidence="1">
    <location>
        <begin position="395"/>
        <end position="420"/>
    </location>
</feature>
<dbReference type="STRING" id="1189325.SAMN04488119_107117"/>